<dbReference type="SUPFAM" id="SSF53649">
    <property type="entry name" value="Alkaline phosphatase-like"/>
    <property type="match status" value="1"/>
</dbReference>
<evidence type="ECO:0000313" key="8">
    <source>
        <dbReference type="EMBL" id="SVA64746.1"/>
    </source>
</evidence>
<evidence type="ECO:0000256" key="4">
    <source>
        <dbReference type="ARBA" id="ARBA00022989"/>
    </source>
</evidence>
<dbReference type="InterPro" id="IPR050448">
    <property type="entry name" value="OpgB/LTA_synthase_biosynth"/>
</dbReference>
<dbReference type="AlphaFoldDB" id="A0A381XJ15"/>
<dbReference type="Gene3D" id="3.40.720.10">
    <property type="entry name" value="Alkaline Phosphatase, subunit A"/>
    <property type="match status" value="1"/>
</dbReference>
<feature type="transmembrane region" description="Helical" evidence="6">
    <location>
        <begin position="117"/>
        <end position="136"/>
    </location>
</feature>
<sequence>MNRLIFYSLYADAAYDITKIIKGFVLGMRYDSATIMYGLSIPILLFFLGVLIPSETYLSFSRRFSRIWTTIIICFFFMILFIDIFYYEFYQDHLNIVFFDVFEDDTMAVLKTVWKNYPVLTGFIGFTIIGFTAYYFSGKVFRSKRNVFFSTITNGFILVASLILFAIMARASFSLFPINMMDAAYTNDQFLNKLAPNPVFTFEKAIEARFDQVSALPFWRLNKYKDDIQTAFSKSGKYFIGLDDSNYDHQSDTLTEHFFRKTKANKRLSVNPPHLVIILMEGFGSWILDYESEEFQISCGVSDWIEKSIYFDHFVQSGYSSIQNLAATILSLPSIPERIPFTQRKYGIIPFESAFAEKYRQQGYETTFVYGGKLSWQRIGDFIPHQGFDHVYG</sequence>
<feature type="non-terminal residue" evidence="8">
    <location>
        <position position="393"/>
    </location>
</feature>
<gene>
    <name evidence="8" type="ORF">METZ01_LOCUS117600</name>
</gene>
<evidence type="ECO:0000256" key="5">
    <source>
        <dbReference type="ARBA" id="ARBA00023136"/>
    </source>
</evidence>
<feature type="domain" description="Sulfatase N-terminal" evidence="7">
    <location>
        <begin position="273"/>
        <end position="393"/>
    </location>
</feature>
<keyword evidence="3 6" id="KW-0812">Transmembrane</keyword>
<evidence type="ECO:0000256" key="1">
    <source>
        <dbReference type="ARBA" id="ARBA00004651"/>
    </source>
</evidence>
<dbReference type="InterPro" id="IPR000917">
    <property type="entry name" value="Sulfatase_N"/>
</dbReference>
<protein>
    <recommendedName>
        <fullName evidence="7">Sulfatase N-terminal domain-containing protein</fullName>
    </recommendedName>
</protein>
<dbReference type="PANTHER" id="PTHR47371:SF3">
    <property type="entry name" value="PHOSPHOGLYCEROL TRANSFERASE I"/>
    <property type="match status" value="1"/>
</dbReference>
<feature type="transmembrane region" description="Helical" evidence="6">
    <location>
        <begin position="148"/>
        <end position="169"/>
    </location>
</feature>
<feature type="transmembrane region" description="Helical" evidence="6">
    <location>
        <begin position="64"/>
        <end position="87"/>
    </location>
</feature>
<name>A0A381XJ15_9ZZZZ</name>
<feature type="transmembrane region" description="Helical" evidence="6">
    <location>
        <begin position="34"/>
        <end position="52"/>
    </location>
</feature>
<dbReference type="InterPro" id="IPR017850">
    <property type="entry name" value="Alkaline_phosphatase_core_sf"/>
</dbReference>
<evidence type="ECO:0000259" key="7">
    <source>
        <dbReference type="Pfam" id="PF00884"/>
    </source>
</evidence>
<reference evidence="8" key="1">
    <citation type="submission" date="2018-05" db="EMBL/GenBank/DDBJ databases">
        <authorList>
            <person name="Lanie J.A."/>
            <person name="Ng W.-L."/>
            <person name="Kazmierczak K.M."/>
            <person name="Andrzejewski T.M."/>
            <person name="Davidsen T.M."/>
            <person name="Wayne K.J."/>
            <person name="Tettelin H."/>
            <person name="Glass J.I."/>
            <person name="Rusch D."/>
            <person name="Podicherti R."/>
            <person name="Tsui H.-C.T."/>
            <person name="Winkler M.E."/>
        </authorList>
    </citation>
    <scope>NUCLEOTIDE SEQUENCE</scope>
</reference>
<dbReference type="EMBL" id="UINC01015362">
    <property type="protein sequence ID" value="SVA64746.1"/>
    <property type="molecule type" value="Genomic_DNA"/>
</dbReference>
<dbReference type="Pfam" id="PF00884">
    <property type="entry name" value="Sulfatase"/>
    <property type="match status" value="1"/>
</dbReference>
<organism evidence="8">
    <name type="scientific">marine metagenome</name>
    <dbReference type="NCBI Taxonomy" id="408172"/>
    <lineage>
        <taxon>unclassified sequences</taxon>
        <taxon>metagenomes</taxon>
        <taxon>ecological metagenomes</taxon>
    </lineage>
</organism>
<evidence type="ECO:0000256" key="3">
    <source>
        <dbReference type="ARBA" id="ARBA00022692"/>
    </source>
</evidence>
<dbReference type="PANTHER" id="PTHR47371">
    <property type="entry name" value="LIPOTEICHOIC ACID SYNTHASE"/>
    <property type="match status" value="1"/>
</dbReference>
<keyword evidence="4 6" id="KW-1133">Transmembrane helix</keyword>
<evidence type="ECO:0000256" key="2">
    <source>
        <dbReference type="ARBA" id="ARBA00022475"/>
    </source>
</evidence>
<dbReference type="GO" id="GO:0005886">
    <property type="term" value="C:plasma membrane"/>
    <property type="evidence" value="ECO:0007669"/>
    <property type="project" value="UniProtKB-SubCell"/>
</dbReference>
<comment type="subcellular location">
    <subcellularLocation>
        <location evidence="1">Cell membrane</location>
        <topology evidence="1">Multi-pass membrane protein</topology>
    </subcellularLocation>
</comment>
<accession>A0A381XJ15</accession>
<keyword evidence="5 6" id="KW-0472">Membrane</keyword>
<keyword evidence="2" id="KW-1003">Cell membrane</keyword>
<proteinExistence type="predicted"/>
<evidence type="ECO:0000256" key="6">
    <source>
        <dbReference type="SAM" id="Phobius"/>
    </source>
</evidence>